<evidence type="ECO:0000256" key="1">
    <source>
        <dbReference type="SAM" id="SignalP"/>
    </source>
</evidence>
<dbReference type="PANTHER" id="PTHR42941:SF1">
    <property type="entry name" value="SLL1037 PROTEIN"/>
    <property type="match status" value="1"/>
</dbReference>
<dbReference type="EMBL" id="WBKB01000001">
    <property type="protein sequence ID" value="KAB1645194.1"/>
    <property type="molecule type" value="Genomic_DNA"/>
</dbReference>
<dbReference type="PANTHER" id="PTHR42941">
    <property type="entry name" value="SLL1037 PROTEIN"/>
    <property type="match status" value="1"/>
</dbReference>
<protein>
    <submittedName>
        <fullName evidence="2">TAXI family TRAP transporter solute-binding subunit</fullName>
    </submittedName>
</protein>
<dbReference type="RefSeq" id="WP_158051202.1">
    <property type="nucleotide sequence ID" value="NZ_WBKB01000001.1"/>
</dbReference>
<evidence type="ECO:0000313" key="2">
    <source>
        <dbReference type="EMBL" id="KAB1645194.1"/>
    </source>
</evidence>
<organism evidence="2 3">
    <name type="scientific">Gulosibacter chungangensis</name>
    <dbReference type="NCBI Taxonomy" id="979746"/>
    <lineage>
        <taxon>Bacteria</taxon>
        <taxon>Bacillati</taxon>
        <taxon>Actinomycetota</taxon>
        <taxon>Actinomycetes</taxon>
        <taxon>Micrococcales</taxon>
        <taxon>Microbacteriaceae</taxon>
        <taxon>Gulosibacter</taxon>
    </lineage>
</organism>
<accession>A0A7J5BG30</accession>
<comment type="caution">
    <text evidence="2">The sequence shown here is derived from an EMBL/GenBank/DDBJ whole genome shotgun (WGS) entry which is preliminary data.</text>
</comment>
<dbReference type="AlphaFoldDB" id="A0A7J5BG30"/>
<feature type="chain" id="PRO_5039702245" evidence="1">
    <location>
        <begin position="20"/>
        <end position="318"/>
    </location>
</feature>
<sequence>MSGQSSAAVSRRTVLMAMAATFALPLLGCTTSRDSDGLRLAAGEPGGLYLQFGELLRDALGRRGGPELEVLITNGSVANLAMLADRSAPLAMSLADSAIDALGQGADVVALGRVYQNYLQCVVRAGTDIRSLQDLRGRAISIGAVGSGSSLTTTRLLAANGLIDAVDPPIIGEFPLEEATAALSSGALDAFFWSGGVPTARIHELQVTTPIRLLDLSSAFDPLNRAYPHTYSLTEVPTGVYGSVTPTPTIGIANFLLARPDLPDSIAQAVVDVLVGDSAALIPEDTSGIQYLTLAALIDTAPIPLHKAAERRYRELYG</sequence>
<dbReference type="NCBIfam" id="TIGR02122">
    <property type="entry name" value="TRAP_TAXI"/>
    <property type="match status" value="1"/>
</dbReference>
<name>A0A7J5BG30_9MICO</name>
<reference evidence="2 3" key="1">
    <citation type="submission" date="2019-09" db="EMBL/GenBank/DDBJ databases">
        <title>Phylogeny of genus Pseudoclavibacter and closely related genus.</title>
        <authorList>
            <person name="Li Y."/>
        </authorList>
    </citation>
    <scope>NUCLEOTIDE SEQUENCE [LARGE SCALE GENOMIC DNA]</scope>
    <source>
        <strain evidence="2 3">KCTC 13959</strain>
    </source>
</reference>
<dbReference type="SUPFAM" id="SSF53850">
    <property type="entry name" value="Periplasmic binding protein-like II"/>
    <property type="match status" value="1"/>
</dbReference>
<gene>
    <name evidence="2" type="ORF">F8O05_02770</name>
</gene>
<dbReference type="Pfam" id="PF16868">
    <property type="entry name" value="NMT1_3"/>
    <property type="match status" value="1"/>
</dbReference>
<dbReference type="OrthoDB" id="5582316at2"/>
<dbReference type="Proteomes" id="UP000433493">
    <property type="component" value="Unassembled WGS sequence"/>
</dbReference>
<feature type="signal peptide" evidence="1">
    <location>
        <begin position="1"/>
        <end position="19"/>
    </location>
</feature>
<dbReference type="Gene3D" id="3.40.190.10">
    <property type="entry name" value="Periplasmic binding protein-like II"/>
    <property type="match status" value="2"/>
</dbReference>
<evidence type="ECO:0000313" key="3">
    <source>
        <dbReference type="Proteomes" id="UP000433493"/>
    </source>
</evidence>
<dbReference type="InterPro" id="IPR011852">
    <property type="entry name" value="TRAP_TAXI"/>
</dbReference>
<proteinExistence type="predicted"/>
<keyword evidence="3" id="KW-1185">Reference proteome</keyword>
<keyword evidence="1" id="KW-0732">Signal</keyword>